<accession>A0A559LYM3</accession>
<protein>
    <recommendedName>
        <fullName evidence="3">F-box domain-containing protein</fullName>
    </recommendedName>
</protein>
<sequence length="262" mass="30215">MPHRFLEAFPREIRDHIYTCILTSSSSPSDAVTLSPWTFEVTRSLSLLRTCKQIQRECKEIIWRHNGLYLRSSTEIFTRFSSLMEVDGPRLRRVRHMEIVLELLDKDDLEWMFSGLKALVPLARVGSGSLESITLLAIHERPRGVNEFLEEMHLMCSGECVDGRLFAAMPDNDMENTLVFKSSWPHFSHWGKQRWLREMLLNRSDTTALLQEMHTTFGGELLIDGSLLFKDGEQVAKTSKLNPRDGEIKIVPNRVLLAARSW</sequence>
<comment type="caution">
    <text evidence="1">The sequence shown here is derived from an EMBL/GenBank/DDBJ whole genome shotgun (WGS) entry which is preliminary data.</text>
</comment>
<dbReference type="AlphaFoldDB" id="A0A559LYM3"/>
<proteinExistence type="predicted"/>
<evidence type="ECO:0008006" key="3">
    <source>
        <dbReference type="Google" id="ProtNLM"/>
    </source>
</evidence>
<name>A0A559LYM3_9HELO</name>
<dbReference type="EMBL" id="QGML01005551">
    <property type="protein sequence ID" value="TVY85808.1"/>
    <property type="molecule type" value="Genomic_DNA"/>
</dbReference>
<dbReference type="InterPro" id="IPR038883">
    <property type="entry name" value="AN11006-like"/>
</dbReference>
<organism evidence="1 2">
    <name type="scientific">Lachnellula willkommii</name>
    <dbReference type="NCBI Taxonomy" id="215461"/>
    <lineage>
        <taxon>Eukaryota</taxon>
        <taxon>Fungi</taxon>
        <taxon>Dikarya</taxon>
        <taxon>Ascomycota</taxon>
        <taxon>Pezizomycotina</taxon>
        <taxon>Leotiomycetes</taxon>
        <taxon>Helotiales</taxon>
        <taxon>Lachnaceae</taxon>
        <taxon>Lachnellula</taxon>
    </lineage>
</organism>
<dbReference type="PANTHER" id="PTHR42085:SF1">
    <property type="entry name" value="F-BOX DOMAIN-CONTAINING PROTEIN"/>
    <property type="match status" value="1"/>
</dbReference>
<evidence type="ECO:0000313" key="1">
    <source>
        <dbReference type="EMBL" id="TVY85808.1"/>
    </source>
</evidence>
<dbReference type="PANTHER" id="PTHR42085">
    <property type="entry name" value="F-BOX DOMAIN-CONTAINING PROTEIN"/>
    <property type="match status" value="1"/>
</dbReference>
<keyword evidence="2" id="KW-1185">Reference proteome</keyword>
<gene>
    <name evidence="1" type="ORF">LAWI1_G008737</name>
</gene>
<dbReference type="Proteomes" id="UP000315522">
    <property type="component" value="Unassembled WGS sequence"/>
</dbReference>
<evidence type="ECO:0000313" key="2">
    <source>
        <dbReference type="Proteomes" id="UP000315522"/>
    </source>
</evidence>
<reference evidence="1 2" key="1">
    <citation type="submission" date="2018-05" db="EMBL/GenBank/DDBJ databases">
        <title>Genome sequencing and assembly of the regulated plant pathogen Lachnellula willkommii and related sister species for the development of diagnostic species identification markers.</title>
        <authorList>
            <person name="Giroux E."/>
            <person name="Bilodeau G."/>
        </authorList>
    </citation>
    <scope>NUCLEOTIDE SEQUENCE [LARGE SCALE GENOMIC DNA]</scope>
    <source>
        <strain evidence="1 2">CBS 172.35</strain>
    </source>
</reference>